<dbReference type="Gene3D" id="2.130.10.10">
    <property type="entry name" value="YVTN repeat-like/Quinoprotein amine dehydrogenase"/>
    <property type="match status" value="2"/>
</dbReference>
<feature type="compositionally biased region" description="Polar residues" evidence="3">
    <location>
        <begin position="68"/>
        <end position="78"/>
    </location>
</feature>
<dbReference type="SMART" id="SM00320">
    <property type="entry name" value="WD40"/>
    <property type="match status" value="3"/>
</dbReference>
<evidence type="ECO:0000313" key="5">
    <source>
        <dbReference type="EMBL" id="CAH0026170.1"/>
    </source>
</evidence>
<dbReference type="SUPFAM" id="SSF50978">
    <property type="entry name" value="WD40 repeat-like"/>
    <property type="match status" value="1"/>
</dbReference>
<dbReference type="Pfam" id="PF24883">
    <property type="entry name" value="NPHP3_N"/>
    <property type="match status" value="1"/>
</dbReference>
<keyword evidence="6" id="KW-1185">Reference proteome</keyword>
<dbReference type="PROSITE" id="PS50082">
    <property type="entry name" value="WD_REPEATS_2"/>
    <property type="match status" value="1"/>
</dbReference>
<dbReference type="InterPro" id="IPR011047">
    <property type="entry name" value="Quinoprotein_ADH-like_sf"/>
</dbReference>
<feature type="compositionally biased region" description="Basic and acidic residues" evidence="3">
    <location>
        <begin position="112"/>
        <end position="128"/>
    </location>
</feature>
<dbReference type="InterPro" id="IPR027417">
    <property type="entry name" value="P-loop_NTPase"/>
</dbReference>
<feature type="compositionally biased region" description="Basic and acidic residues" evidence="3">
    <location>
        <begin position="17"/>
        <end position="30"/>
    </location>
</feature>
<keyword evidence="1" id="KW-0677">Repeat</keyword>
<evidence type="ECO:0000259" key="4">
    <source>
        <dbReference type="Pfam" id="PF24883"/>
    </source>
</evidence>
<comment type="caution">
    <text evidence="5">The sequence shown here is derived from an EMBL/GenBank/DDBJ whole genome shotgun (WGS) entry which is preliminary data.</text>
</comment>
<dbReference type="InterPro" id="IPR001680">
    <property type="entry name" value="WD40_rpt"/>
</dbReference>
<evidence type="ECO:0000256" key="3">
    <source>
        <dbReference type="SAM" id="MobiDB-lite"/>
    </source>
</evidence>
<feature type="repeat" description="WD" evidence="2">
    <location>
        <begin position="1042"/>
        <end position="1064"/>
    </location>
</feature>
<accession>A0A9N9YM20</accession>
<organism evidence="5 6">
    <name type="scientific">Clonostachys rhizophaga</name>
    <dbReference type="NCBI Taxonomy" id="160324"/>
    <lineage>
        <taxon>Eukaryota</taxon>
        <taxon>Fungi</taxon>
        <taxon>Dikarya</taxon>
        <taxon>Ascomycota</taxon>
        <taxon>Pezizomycotina</taxon>
        <taxon>Sordariomycetes</taxon>
        <taxon>Hypocreomycetidae</taxon>
        <taxon>Hypocreales</taxon>
        <taxon>Bionectriaceae</taxon>
        <taxon>Clonostachys</taxon>
    </lineage>
</organism>
<dbReference type="SUPFAM" id="SSF52540">
    <property type="entry name" value="P-loop containing nucleoside triphosphate hydrolases"/>
    <property type="match status" value="1"/>
</dbReference>
<gene>
    <name evidence="5" type="ORF">CRHIZ90672A_00013936</name>
</gene>
<dbReference type="SUPFAM" id="SSF50998">
    <property type="entry name" value="Quinoprotein alcohol dehydrogenase-like"/>
    <property type="match status" value="1"/>
</dbReference>
<dbReference type="InterPro" id="IPR036322">
    <property type="entry name" value="WD40_repeat_dom_sf"/>
</dbReference>
<dbReference type="Gene3D" id="3.40.50.300">
    <property type="entry name" value="P-loop containing nucleotide triphosphate hydrolases"/>
    <property type="match status" value="1"/>
</dbReference>
<dbReference type="PANTHER" id="PTHR10039">
    <property type="entry name" value="AMELOGENIN"/>
    <property type="match status" value="1"/>
</dbReference>
<protein>
    <recommendedName>
        <fullName evidence="4">Nephrocystin 3-like N-terminal domain-containing protein</fullName>
    </recommendedName>
</protein>
<evidence type="ECO:0000256" key="2">
    <source>
        <dbReference type="PROSITE-ProRule" id="PRU00221"/>
    </source>
</evidence>
<reference evidence="5" key="1">
    <citation type="submission" date="2021-10" db="EMBL/GenBank/DDBJ databases">
        <authorList>
            <person name="Piombo E."/>
        </authorList>
    </citation>
    <scope>NUCLEOTIDE SEQUENCE</scope>
</reference>
<proteinExistence type="predicted"/>
<evidence type="ECO:0000256" key="1">
    <source>
        <dbReference type="ARBA" id="ARBA00022737"/>
    </source>
</evidence>
<keyword evidence="2" id="KW-0853">WD repeat</keyword>
<dbReference type="PANTHER" id="PTHR10039:SF17">
    <property type="entry name" value="FUNGAL STAND N-TERMINAL GOODBYE DOMAIN-CONTAINING PROTEIN-RELATED"/>
    <property type="match status" value="1"/>
</dbReference>
<feature type="domain" description="Nephrocystin 3-like N-terminal" evidence="4">
    <location>
        <begin position="420"/>
        <end position="582"/>
    </location>
</feature>
<dbReference type="InterPro" id="IPR015943">
    <property type="entry name" value="WD40/YVTN_repeat-like_dom_sf"/>
</dbReference>
<name>A0A9N9YM20_9HYPO</name>
<dbReference type="EMBL" id="CABFNQ020000718">
    <property type="protein sequence ID" value="CAH0026170.1"/>
    <property type="molecule type" value="Genomic_DNA"/>
</dbReference>
<evidence type="ECO:0000313" key="6">
    <source>
        <dbReference type="Proteomes" id="UP000696573"/>
    </source>
</evidence>
<sequence length="1608" mass="178165">MSDSPGSRDKIRKLVTRKKEQGRGSKKDAPSHAVRALASSSRLGAFMGPNLLSRTSPSPGISEAGHASLSQPRQTPHGTTTSTSETCGQFPVAKNTSHQNSHTAPAVSSECSTHDDGSTSPKTGREQAPDEQEEAMRELWQAAIGEIKDSPSKDDQKLAEVVESLIVDGEDAREPMTINDLAGFISRLEQEMRHEGIKGKISDIFQRAIPILNKFAIVGDVAVSCNPNPAALPWAAVRSILLNLTAGTEIRIKVVEGIAKITALFFQCTQYQGIYMTSDPSLAPQAPARNAINHLRTAIVEALAQSIRFLSYALHRQRQKSRAVTAAFSLSDVVSYLGDLDTAGKRLFEAGDNCEKHCNVQNRATVQDMHRLIVEMGQALKDASAQETFPKELEKLLVAQGAAFDDIDNQDDATFCYDGTRTTLLQDVYKWIHDSQAPSTFWLSGLAGTGKSTISRTIARQLQRKGLGATFFFKKGRDGRSEGKRVFGTIAYQLALNFPSLRPHICGAIKAEPTSVNAFMDIQFQRLILDPLDKLRDQERPEALVIVIDALDECDNENHRETMIRLLTKSKAKFFKVFITSRPEYDIKTHFTMVHGEYQDLVLHRVARKIVEQDIRVVLRSDLDGFRAFWNKTSHKSSVLPDGWPGLERREALVQMCTPLFISAATILRVLKSRYPLGKSPEWKIDSMLKSKFSTMGDPYAQLYGPVLKAMLGDVAGEGVGMCSEDLDDFKAIVGAIILLADPLSIDSLAGLLGKGPMDIKSQLDPLHSVLDIPDGDRPVRLFHLSFRDYLLGGSAGQFQVVEADVHGVLGARCLELMSTYLKEDICELKWPGESCPDKDTINAHLSPEVQYTCRYWVYHTTESGKRLRDGDKACTFFQQHFLHWLEALTLMDKVAESTEMINNLQSVIHDTEGKEFSRLLHDAGRFILYFRVGFVETPLQLYVSGPVFTPTESTIPHGRRYPEWITRRPVTDLKWTPCLQTLEGTAADVRPIFLADGRLVSVSSHFKRQSVQIWDPASGSCLRTLPENGITALACWGNTRLVSGSPSGEIKTWDLRDGTCLQTFRYGDSVRIKDLAFSDDGKHFCVTLQNMDRVIVVDICDSEKCQVIRRLDISISDLFTFSGYGQFIATRSEKKDRCRLSRWAVTGDVEWRELQNAGTNWLKTLAFSADGILLAGMKEDSITVWNTETRECVHTLPIPSGFHFMRPIAVATNWLAVSTDSRPAGIYKLNTAPGECQFFSFDNRGFQSQAISVDGKLLAGTSSHEFNPIQLLDTAALALNAGPKLNRRDISSVAFVSASNLVLSIITEGDVEVRDALSGVCQGLLQAGGDIHEVAVAERAPVIALIEYDYSGKCVSRIWNLDSMSCMQTFEWENRSHRMTVQGLLTISRNGETIAAWTPSSILLWHLTSTSSRHQEIPVVATKGEIVSSCISPGGDRIAVAVENDMEQKLHVEILISSTGKPSVILTSCSFLKQAGERRILFSPSGDRVAFINESQARIWSVPTGQCLWKTGSAPWNLDIRPSFLNLELECPLGQGLPVPQQLEACLDYWISDEGWVLKGGRKLMWLPPDYRPANNFGHLAVRILGSTIVIGTNSGRVDMIRFELED</sequence>
<feature type="region of interest" description="Disordered" evidence="3">
    <location>
        <begin position="1"/>
        <end position="135"/>
    </location>
</feature>
<dbReference type="OrthoDB" id="674604at2759"/>
<feature type="compositionally biased region" description="Polar residues" evidence="3">
    <location>
        <begin position="94"/>
        <end position="103"/>
    </location>
</feature>
<dbReference type="Proteomes" id="UP000696573">
    <property type="component" value="Unassembled WGS sequence"/>
</dbReference>
<dbReference type="InterPro" id="IPR056884">
    <property type="entry name" value="NPHP3-like_N"/>
</dbReference>